<dbReference type="Pfam" id="PF00072">
    <property type="entry name" value="Response_reg"/>
    <property type="match status" value="1"/>
</dbReference>
<organism evidence="12 13">
    <name type="scientific">Candidatus Faeciplasma gallinarum</name>
    <dbReference type="NCBI Taxonomy" id="2840799"/>
    <lineage>
        <taxon>Bacteria</taxon>
        <taxon>Bacillati</taxon>
        <taxon>Bacillota</taxon>
        <taxon>Clostridia</taxon>
        <taxon>Eubacteriales</taxon>
        <taxon>Oscillospiraceae</taxon>
        <taxon>Oscillospiraceae incertae sedis</taxon>
        <taxon>Candidatus Faeciplasma</taxon>
    </lineage>
</organism>
<evidence type="ECO:0000256" key="1">
    <source>
        <dbReference type="ARBA" id="ARBA00018672"/>
    </source>
</evidence>
<evidence type="ECO:0000256" key="9">
    <source>
        <dbReference type="PROSITE-ProRule" id="PRU01091"/>
    </source>
</evidence>
<dbReference type="Gene3D" id="1.10.10.10">
    <property type="entry name" value="Winged helix-like DNA-binding domain superfamily/Winged helix DNA-binding domain"/>
    <property type="match status" value="1"/>
</dbReference>
<dbReference type="SUPFAM" id="SSF46894">
    <property type="entry name" value="C-terminal effector domain of the bipartite response regulators"/>
    <property type="match status" value="1"/>
</dbReference>
<evidence type="ECO:0000256" key="7">
    <source>
        <dbReference type="ARBA" id="ARBA00024867"/>
    </source>
</evidence>
<dbReference type="SMART" id="SM00448">
    <property type="entry name" value="REC"/>
    <property type="match status" value="1"/>
</dbReference>
<dbReference type="InterPro" id="IPR016032">
    <property type="entry name" value="Sig_transdc_resp-reg_C-effctor"/>
</dbReference>
<dbReference type="Pfam" id="PF00486">
    <property type="entry name" value="Trans_reg_C"/>
    <property type="match status" value="1"/>
</dbReference>
<evidence type="ECO:0000313" key="12">
    <source>
        <dbReference type="EMBL" id="HIS24550.1"/>
    </source>
</evidence>
<evidence type="ECO:0000256" key="6">
    <source>
        <dbReference type="ARBA" id="ARBA00023163"/>
    </source>
</evidence>
<dbReference type="InterPro" id="IPR001867">
    <property type="entry name" value="OmpR/PhoB-type_DNA-bd"/>
</dbReference>
<evidence type="ECO:0000256" key="2">
    <source>
        <dbReference type="ARBA" id="ARBA00022553"/>
    </source>
</evidence>
<dbReference type="PANTHER" id="PTHR48111">
    <property type="entry name" value="REGULATOR OF RPOS"/>
    <property type="match status" value="1"/>
</dbReference>
<dbReference type="Gene3D" id="6.10.250.690">
    <property type="match status" value="1"/>
</dbReference>
<dbReference type="InterPro" id="IPR039420">
    <property type="entry name" value="WalR-like"/>
</dbReference>
<dbReference type="Gene3D" id="3.40.50.2300">
    <property type="match status" value="1"/>
</dbReference>
<dbReference type="InterPro" id="IPR036388">
    <property type="entry name" value="WH-like_DNA-bd_sf"/>
</dbReference>
<dbReference type="GO" id="GO:0006355">
    <property type="term" value="P:regulation of DNA-templated transcription"/>
    <property type="evidence" value="ECO:0007669"/>
    <property type="project" value="InterPro"/>
</dbReference>
<proteinExistence type="predicted"/>
<reference evidence="12" key="1">
    <citation type="submission" date="2020-10" db="EMBL/GenBank/DDBJ databases">
        <authorList>
            <person name="Gilroy R."/>
        </authorList>
    </citation>
    <scope>NUCLEOTIDE SEQUENCE</scope>
    <source>
        <strain evidence="12">CHK157-1446</strain>
    </source>
</reference>
<sequence>MQQSEHTASIYLVEDDDNIRKLISYALSKEGYDVSGYALPSEFWKGYYEKHPDLVLLDIMLPEEDGLSILKKLRAESQTLPIIMLTAKGSEFDKVTGLDMGADDYIAKPFGMTELASRVRAVLRRSMVMQNSAEKIFNIGELYVNTEKHIIEVAGEEISLSFKEYSLLVALLEADGKVMRREELISRVWGEFYGESRTLDVHIRSLRVKLKTAGKYIVTVKNIGYKITKENG</sequence>
<keyword evidence="3" id="KW-0902">Two-component regulatory system</keyword>
<dbReference type="SUPFAM" id="SSF52172">
    <property type="entry name" value="CheY-like"/>
    <property type="match status" value="1"/>
</dbReference>
<keyword evidence="5 9" id="KW-0238">DNA-binding</keyword>
<gene>
    <name evidence="12" type="ORF">IAD01_04005</name>
</gene>
<feature type="DNA-binding region" description="OmpR/PhoB-type" evidence="9">
    <location>
        <begin position="134"/>
        <end position="229"/>
    </location>
</feature>
<dbReference type="PANTHER" id="PTHR48111:SF1">
    <property type="entry name" value="TWO-COMPONENT RESPONSE REGULATOR ORR33"/>
    <property type="match status" value="1"/>
</dbReference>
<accession>A0A9D1EP05</accession>
<dbReference type="AlphaFoldDB" id="A0A9D1EP05"/>
<evidence type="ECO:0000259" key="11">
    <source>
        <dbReference type="PROSITE" id="PS51755"/>
    </source>
</evidence>
<evidence type="ECO:0000256" key="8">
    <source>
        <dbReference type="PROSITE-ProRule" id="PRU00169"/>
    </source>
</evidence>
<reference evidence="12" key="2">
    <citation type="journal article" date="2021" name="PeerJ">
        <title>Extensive microbial diversity within the chicken gut microbiome revealed by metagenomics and culture.</title>
        <authorList>
            <person name="Gilroy R."/>
            <person name="Ravi A."/>
            <person name="Getino M."/>
            <person name="Pursley I."/>
            <person name="Horton D.L."/>
            <person name="Alikhan N.F."/>
            <person name="Baker D."/>
            <person name="Gharbi K."/>
            <person name="Hall N."/>
            <person name="Watson M."/>
            <person name="Adriaenssens E.M."/>
            <person name="Foster-Nyarko E."/>
            <person name="Jarju S."/>
            <person name="Secka A."/>
            <person name="Antonio M."/>
            <person name="Oren A."/>
            <person name="Chaudhuri R.R."/>
            <person name="La Ragione R."/>
            <person name="Hildebrand F."/>
            <person name="Pallen M.J."/>
        </authorList>
    </citation>
    <scope>NUCLEOTIDE SEQUENCE</scope>
    <source>
        <strain evidence="12">CHK157-1446</strain>
    </source>
</reference>
<dbReference type="Proteomes" id="UP000823982">
    <property type="component" value="Unassembled WGS sequence"/>
</dbReference>
<protein>
    <recommendedName>
        <fullName evidence="1">Stage 0 sporulation protein A homolog</fullName>
    </recommendedName>
</protein>
<keyword evidence="4" id="KW-0805">Transcription regulation</keyword>
<keyword evidence="6" id="KW-0804">Transcription</keyword>
<comment type="caution">
    <text evidence="12">The sequence shown here is derived from an EMBL/GenBank/DDBJ whole genome shotgun (WGS) entry which is preliminary data.</text>
</comment>
<dbReference type="CDD" id="cd00383">
    <property type="entry name" value="trans_reg_C"/>
    <property type="match status" value="1"/>
</dbReference>
<evidence type="ECO:0000256" key="4">
    <source>
        <dbReference type="ARBA" id="ARBA00023015"/>
    </source>
</evidence>
<evidence type="ECO:0000256" key="5">
    <source>
        <dbReference type="ARBA" id="ARBA00023125"/>
    </source>
</evidence>
<dbReference type="InterPro" id="IPR001789">
    <property type="entry name" value="Sig_transdc_resp-reg_receiver"/>
</dbReference>
<dbReference type="GO" id="GO:0032993">
    <property type="term" value="C:protein-DNA complex"/>
    <property type="evidence" value="ECO:0007669"/>
    <property type="project" value="TreeGrafter"/>
</dbReference>
<evidence type="ECO:0000259" key="10">
    <source>
        <dbReference type="PROSITE" id="PS50110"/>
    </source>
</evidence>
<dbReference type="GO" id="GO:0000976">
    <property type="term" value="F:transcription cis-regulatory region binding"/>
    <property type="evidence" value="ECO:0007669"/>
    <property type="project" value="TreeGrafter"/>
</dbReference>
<evidence type="ECO:0000313" key="13">
    <source>
        <dbReference type="Proteomes" id="UP000823982"/>
    </source>
</evidence>
<dbReference type="GO" id="GO:0000156">
    <property type="term" value="F:phosphorelay response regulator activity"/>
    <property type="evidence" value="ECO:0007669"/>
    <property type="project" value="TreeGrafter"/>
</dbReference>
<dbReference type="EMBL" id="DVIR01000037">
    <property type="protein sequence ID" value="HIS24550.1"/>
    <property type="molecule type" value="Genomic_DNA"/>
</dbReference>
<feature type="domain" description="Response regulatory" evidence="10">
    <location>
        <begin position="9"/>
        <end position="123"/>
    </location>
</feature>
<dbReference type="InterPro" id="IPR011006">
    <property type="entry name" value="CheY-like_superfamily"/>
</dbReference>
<comment type="function">
    <text evidence="7">May play the central regulatory role in sporulation. It may be an element of the effector pathway responsible for the activation of sporulation genes in response to nutritional stress. Spo0A may act in concert with spo0H (a sigma factor) to control the expression of some genes that are critical to the sporulation process.</text>
</comment>
<keyword evidence="2 8" id="KW-0597">Phosphoprotein</keyword>
<dbReference type="CDD" id="cd17574">
    <property type="entry name" value="REC_OmpR"/>
    <property type="match status" value="1"/>
</dbReference>
<feature type="modified residue" description="4-aspartylphosphate" evidence="8">
    <location>
        <position position="58"/>
    </location>
</feature>
<feature type="domain" description="OmpR/PhoB-type" evidence="11">
    <location>
        <begin position="134"/>
        <end position="229"/>
    </location>
</feature>
<name>A0A9D1EP05_9FIRM</name>
<evidence type="ECO:0000256" key="3">
    <source>
        <dbReference type="ARBA" id="ARBA00023012"/>
    </source>
</evidence>
<dbReference type="PROSITE" id="PS50110">
    <property type="entry name" value="RESPONSE_REGULATORY"/>
    <property type="match status" value="1"/>
</dbReference>
<dbReference type="GO" id="GO:0005829">
    <property type="term" value="C:cytosol"/>
    <property type="evidence" value="ECO:0007669"/>
    <property type="project" value="TreeGrafter"/>
</dbReference>
<dbReference type="SMART" id="SM00862">
    <property type="entry name" value="Trans_reg_C"/>
    <property type="match status" value="1"/>
</dbReference>
<dbReference type="PROSITE" id="PS51755">
    <property type="entry name" value="OMPR_PHOB"/>
    <property type="match status" value="1"/>
</dbReference>